<keyword evidence="5" id="KW-1185">Reference proteome</keyword>
<feature type="compositionally biased region" description="Basic and acidic residues" evidence="1">
    <location>
        <begin position="215"/>
        <end position="225"/>
    </location>
</feature>
<reference evidence="5" key="1">
    <citation type="journal article" date="2019" name="Int. J. Syst. Evol. Microbiol.">
        <title>The Global Catalogue of Microorganisms (GCM) 10K type strain sequencing project: providing services to taxonomists for standard genome sequencing and annotation.</title>
        <authorList>
            <consortium name="The Broad Institute Genomics Platform"/>
            <consortium name="The Broad Institute Genome Sequencing Center for Infectious Disease"/>
            <person name="Wu L."/>
            <person name="Ma J."/>
        </authorList>
    </citation>
    <scope>NUCLEOTIDE SEQUENCE [LARGE SCALE GENOMIC DNA]</scope>
    <source>
        <strain evidence="5">NBRC 100033</strain>
    </source>
</reference>
<dbReference type="Pfam" id="PF13413">
    <property type="entry name" value="HTH_25"/>
    <property type="match status" value="1"/>
</dbReference>
<evidence type="ECO:0000313" key="4">
    <source>
        <dbReference type="EMBL" id="GLR65247.1"/>
    </source>
</evidence>
<evidence type="ECO:0000256" key="1">
    <source>
        <dbReference type="SAM" id="MobiDB-lite"/>
    </source>
</evidence>
<comment type="caution">
    <text evidence="4">The sequence shown here is derived from an EMBL/GenBank/DDBJ whole genome shotgun (WGS) entry which is preliminary data.</text>
</comment>
<dbReference type="CDD" id="cd00093">
    <property type="entry name" value="HTH_XRE"/>
    <property type="match status" value="1"/>
</dbReference>
<keyword evidence="2" id="KW-0472">Membrane</keyword>
<sequence>MTEQQTEDQQPTETEKPVEIDCSRPGELLKKAREAKGLTQLEVAKKLNFLPVYVPALENEEFAPLHSVTFIKGYLRAYARFLGIDADEVMHCFAMHHPELAVQETQQTVEVMKPEKTTNSLFFKLFSLLILVALIAVIIVWWQSRSVEPMPSVGEQDVQVDTLDGNTIVAPVSVEEVVTPAAETVETQPTEEAIAESTVTSEPPVQAKQPAEVAKVVKPEAEKPKPTASSKPIAAAKALVGDPAAATLGNDKLVALSFQGECWVEVRDNEGSILHAALMQPGEQVLLEGEPPFRMVFGFGEAAQVFYQGQAFDFSSRIRPNGYASIRVE</sequence>
<feature type="domain" description="HTH cro/C1-type" evidence="3">
    <location>
        <begin position="29"/>
        <end position="48"/>
    </location>
</feature>
<feature type="region of interest" description="Disordered" evidence="1">
    <location>
        <begin position="192"/>
        <end position="231"/>
    </location>
</feature>
<feature type="transmembrane region" description="Helical" evidence="2">
    <location>
        <begin position="121"/>
        <end position="142"/>
    </location>
</feature>
<dbReference type="Gene3D" id="1.10.260.40">
    <property type="entry name" value="lambda repressor-like DNA-binding domains"/>
    <property type="match status" value="1"/>
</dbReference>
<evidence type="ECO:0000259" key="3">
    <source>
        <dbReference type="PROSITE" id="PS50943"/>
    </source>
</evidence>
<dbReference type="Proteomes" id="UP001156682">
    <property type="component" value="Unassembled WGS sequence"/>
</dbReference>
<name>A0ABQ6A1R9_9GAMM</name>
<proteinExistence type="predicted"/>
<keyword evidence="2" id="KW-0812">Transmembrane</keyword>
<dbReference type="PROSITE" id="PS50943">
    <property type="entry name" value="HTH_CROC1"/>
    <property type="match status" value="1"/>
</dbReference>
<dbReference type="PANTHER" id="PTHR34475:SF1">
    <property type="entry name" value="CYTOSKELETON PROTEIN RODZ"/>
    <property type="match status" value="1"/>
</dbReference>
<dbReference type="InterPro" id="IPR001387">
    <property type="entry name" value="Cro/C1-type_HTH"/>
</dbReference>
<feature type="region of interest" description="Disordered" evidence="1">
    <location>
        <begin position="1"/>
        <end position="21"/>
    </location>
</feature>
<dbReference type="Pfam" id="PF13464">
    <property type="entry name" value="RodZ_C"/>
    <property type="match status" value="1"/>
</dbReference>
<protein>
    <submittedName>
        <fullName evidence="4">Helix-turn-helix domain-containing protein</fullName>
    </submittedName>
</protein>
<keyword evidence="2" id="KW-1133">Transmembrane helix</keyword>
<gene>
    <name evidence="4" type="ORF">GCM10007878_26860</name>
</gene>
<dbReference type="InterPro" id="IPR025194">
    <property type="entry name" value="RodZ-like_C"/>
</dbReference>
<dbReference type="RefSeq" id="WP_027850926.1">
    <property type="nucleotide sequence ID" value="NZ_BSOR01000079.1"/>
</dbReference>
<dbReference type="PANTHER" id="PTHR34475">
    <property type="match status" value="1"/>
</dbReference>
<evidence type="ECO:0000313" key="5">
    <source>
        <dbReference type="Proteomes" id="UP001156682"/>
    </source>
</evidence>
<organism evidence="4 5">
    <name type="scientific">Marinospirillum insulare</name>
    <dbReference type="NCBI Taxonomy" id="217169"/>
    <lineage>
        <taxon>Bacteria</taxon>
        <taxon>Pseudomonadati</taxon>
        <taxon>Pseudomonadota</taxon>
        <taxon>Gammaproteobacteria</taxon>
        <taxon>Oceanospirillales</taxon>
        <taxon>Oceanospirillaceae</taxon>
        <taxon>Marinospirillum</taxon>
    </lineage>
</organism>
<dbReference type="InterPro" id="IPR010982">
    <property type="entry name" value="Lambda_DNA-bd_dom_sf"/>
</dbReference>
<dbReference type="InterPro" id="IPR050400">
    <property type="entry name" value="Bact_Cytoskel_RodZ"/>
</dbReference>
<accession>A0ABQ6A1R9</accession>
<feature type="compositionally biased region" description="Low complexity" evidence="1">
    <location>
        <begin position="1"/>
        <end position="12"/>
    </location>
</feature>
<dbReference type="SUPFAM" id="SSF47413">
    <property type="entry name" value="lambda repressor-like DNA-binding domains"/>
    <property type="match status" value="1"/>
</dbReference>
<dbReference type="EMBL" id="BSOR01000079">
    <property type="protein sequence ID" value="GLR65247.1"/>
    <property type="molecule type" value="Genomic_DNA"/>
</dbReference>
<evidence type="ECO:0000256" key="2">
    <source>
        <dbReference type="SAM" id="Phobius"/>
    </source>
</evidence>